<proteinExistence type="inferred from homology"/>
<evidence type="ECO:0000313" key="7">
    <source>
        <dbReference type="EMBL" id="TNM89862.1"/>
    </source>
</evidence>
<feature type="compositionally biased region" description="Acidic residues" evidence="5">
    <location>
        <begin position="192"/>
        <end position="208"/>
    </location>
</feature>
<dbReference type="Gene3D" id="3.30.390.110">
    <property type="match status" value="1"/>
</dbReference>
<dbReference type="InterPro" id="IPR006958">
    <property type="entry name" value="Mak16"/>
</dbReference>
<evidence type="ECO:0000256" key="1">
    <source>
        <dbReference type="ARBA" id="ARBA00004604"/>
    </source>
</evidence>
<dbReference type="PANTHER" id="PTHR23405">
    <property type="entry name" value="MAINTENANCE OF KILLER 16 MAK16 PROTEIN-RELATED"/>
    <property type="match status" value="1"/>
</dbReference>
<dbReference type="AlphaFoldDB" id="A0A4Z2BCK2"/>
<dbReference type="InterPro" id="IPR029004">
    <property type="entry name" value="Ribosomal_eL28/Mak16"/>
</dbReference>
<dbReference type="Proteomes" id="UP000516260">
    <property type="component" value="Chromosome 4"/>
</dbReference>
<dbReference type="GO" id="GO:0005730">
    <property type="term" value="C:nucleolus"/>
    <property type="evidence" value="ECO:0007669"/>
    <property type="project" value="UniProtKB-SubCell"/>
</dbReference>
<dbReference type="GO" id="GO:0030687">
    <property type="term" value="C:preribosome, large subunit precursor"/>
    <property type="evidence" value="ECO:0007669"/>
    <property type="project" value="TreeGrafter"/>
</dbReference>
<dbReference type="EMBL" id="SWLE01000017">
    <property type="protein sequence ID" value="TNM89862.1"/>
    <property type="molecule type" value="Genomic_DNA"/>
</dbReference>
<dbReference type="Pfam" id="PF04874">
    <property type="entry name" value="Mak16"/>
    <property type="match status" value="1"/>
</dbReference>
<name>A0A4Z2BCK2_9TELE</name>
<evidence type="ECO:0000256" key="4">
    <source>
        <dbReference type="PIRNR" id="PIRNR003352"/>
    </source>
</evidence>
<evidence type="ECO:0000259" key="6">
    <source>
        <dbReference type="Pfam" id="PF01778"/>
    </source>
</evidence>
<organism evidence="7 8">
    <name type="scientific">Takifugu bimaculatus</name>
    <dbReference type="NCBI Taxonomy" id="433685"/>
    <lineage>
        <taxon>Eukaryota</taxon>
        <taxon>Metazoa</taxon>
        <taxon>Chordata</taxon>
        <taxon>Craniata</taxon>
        <taxon>Vertebrata</taxon>
        <taxon>Euteleostomi</taxon>
        <taxon>Actinopterygii</taxon>
        <taxon>Neopterygii</taxon>
        <taxon>Teleostei</taxon>
        <taxon>Neoteleostei</taxon>
        <taxon>Acanthomorphata</taxon>
        <taxon>Eupercaria</taxon>
        <taxon>Tetraodontiformes</taxon>
        <taxon>Tetradontoidea</taxon>
        <taxon>Tetraodontidae</taxon>
        <taxon>Takifugu</taxon>
    </lineage>
</organism>
<dbReference type="Pfam" id="PF01778">
    <property type="entry name" value="Ribosomal_L28e"/>
    <property type="match status" value="1"/>
</dbReference>
<feature type="region of interest" description="Disordered" evidence="5">
    <location>
        <begin position="190"/>
        <end position="271"/>
    </location>
</feature>
<protein>
    <recommendedName>
        <fullName evidence="4">Protein MAK16 homolog</fullName>
    </recommendedName>
</protein>
<dbReference type="PANTHER" id="PTHR23405:SF4">
    <property type="entry name" value="PROTEIN MAK16 HOMOLOG"/>
    <property type="match status" value="1"/>
</dbReference>
<evidence type="ECO:0000256" key="2">
    <source>
        <dbReference type="ARBA" id="ARBA00005514"/>
    </source>
</evidence>
<feature type="compositionally biased region" description="Acidic residues" evidence="5">
    <location>
        <begin position="217"/>
        <end position="230"/>
    </location>
</feature>
<dbReference type="GO" id="GO:0000470">
    <property type="term" value="P:maturation of LSU-rRNA"/>
    <property type="evidence" value="ECO:0007669"/>
    <property type="project" value="TreeGrafter"/>
</dbReference>
<reference evidence="7 8" key="1">
    <citation type="submission" date="2019-04" db="EMBL/GenBank/DDBJ databases">
        <title>The sequence and de novo assembly of Takifugu bimaculatus genome using PacBio and Hi-C technologies.</title>
        <authorList>
            <person name="Xu P."/>
            <person name="Liu B."/>
            <person name="Zhou Z."/>
        </authorList>
    </citation>
    <scope>NUCLEOTIDE SEQUENCE [LARGE SCALE GENOMIC DNA]</scope>
    <source>
        <strain evidence="7">TB-2018</strain>
        <tissue evidence="7">Muscle</tissue>
    </source>
</reference>
<sequence>MQHDDVIWDIIGNKQFCSFKVKTKSQSFCRNEYNITGMCNRSSCPLANSQYATIREEKGQCFLYMKVIERAAFPSKLWEKVKLSKNYEKALEQIDENLIYWPRFIRHKCKQRFTKITQYLIRMRKLVLKRQRKLVPLSRKVERREKRKEEKALIAAQLDNAIEKELLERLKQGTYGDIYNFPVHAFDRALEQQEESEEEEEEEEDDEEMNKLKTSSDEEGEEESSAEEDVQTLRCKGKSPANGSVARKKRAYVEIEYEQETEPAAKSRAAR</sequence>
<evidence type="ECO:0000256" key="3">
    <source>
        <dbReference type="ARBA" id="ARBA00023242"/>
    </source>
</evidence>
<comment type="subcellular location">
    <subcellularLocation>
        <location evidence="1">Nucleus</location>
        <location evidence="1">Nucleolus</location>
    </subcellularLocation>
</comment>
<evidence type="ECO:0000313" key="8">
    <source>
        <dbReference type="Proteomes" id="UP000516260"/>
    </source>
</evidence>
<dbReference type="FunFam" id="3.30.390.110:FF:000003">
    <property type="entry name" value="Protein MAK16 homolog"/>
    <property type="match status" value="1"/>
</dbReference>
<dbReference type="GO" id="GO:0000460">
    <property type="term" value="P:maturation of 5.8S rRNA"/>
    <property type="evidence" value="ECO:0007669"/>
    <property type="project" value="TreeGrafter"/>
</dbReference>
<accession>A0A4Z2BCK2</accession>
<keyword evidence="8" id="KW-1185">Reference proteome</keyword>
<gene>
    <name evidence="7" type="ORF">fugu_004096</name>
</gene>
<feature type="domain" description="Ribosomal eL28/Mak16" evidence="6">
    <location>
        <begin position="6"/>
        <end position="119"/>
    </location>
</feature>
<comment type="caution">
    <text evidence="7">The sequence shown here is derived from an EMBL/GenBank/DDBJ whole genome shotgun (WGS) entry which is preliminary data.</text>
</comment>
<dbReference type="PIRSF" id="PIRSF003352">
    <property type="entry name" value="MAK16"/>
    <property type="match status" value="1"/>
</dbReference>
<evidence type="ECO:0000256" key="5">
    <source>
        <dbReference type="SAM" id="MobiDB-lite"/>
    </source>
</evidence>
<comment type="similarity">
    <text evidence="2 4">Belongs to the MAK16 family.</text>
</comment>
<keyword evidence="3 4" id="KW-0539">Nucleus</keyword>